<name>A0A328BT50_9BACT</name>
<dbReference type="Gene3D" id="3.40.50.720">
    <property type="entry name" value="NAD(P)-binding Rossmann-like Domain"/>
    <property type="match status" value="1"/>
</dbReference>
<dbReference type="OrthoDB" id="9773039at2"/>
<dbReference type="Proteomes" id="UP000248553">
    <property type="component" value="Unassembled WGS sequence"/>
</dbReference>
<dbReference type="SUPFAM" id="SSF51735">
    <property type="entry name" value="NAD(P)-binding Rossmann-fold domains"/>
    <property type="match status" value="1"/>
</dbReference>
<comment type="caution">
    <text evidence="3">The sequence shown here is derived from an EMBL/GenBank/DDBJ whole genome shotgun (WGS) entry which is preliminary data.</text>
</comment>
<evidence type="ECO:0000313" key="4">
    <source>
        <dbReference type="Proteomes" id="UP000248553"/>
    </source>
</evidence>
<organism evidence="3 4">
    <name type="scientific">Hymenobacter edaphi</name>
    <dbReference type="NCBI Taxonomy" id="2211146"/>
    <lineage>
        <taxon>Bacteria</taxon>
        <taxon>Pseudomonadati</taxon>
        <taxon>Bacteroidota</taxon>
        <taxon>Cytophagia</taxon>
        <taxon>Cytophagales</taxon>
        <taxon>Hymenobacteraceae</taxon>
        <taxon>Hymenobacter</taxon>
    </lineage>
</organism>
<feature type="domain" description="XdhC- CoxI" evidence="1">
    <location>
        <begin position="88"/>
        <end position="154"/>
    </location>
</feature>
<evidence type="ECO:0000313" key="3">
    <source>
        <dbReference type="EMBL" id="RAK70462.1"/>
    </source>
</evidence>
<proteinExistence type="predicted"/>
<dbReference type="PANTHER" id="PTHR30388">
    <property type="entry name" value="ALDEHYDE OXIDOREDUCTASE MOLYBDENUM COFACTOR ASSEMBLY PROTEIN"/>
    <property type="match status" value="1"/>
</dbReference>
<dbReference type="InterPro" id="IPR003777">
    <property type="entry name" value="XdhC_CoxI"/>
</dbReference>
<dbReference type="EMBL" id="QHKM01000001">
    <property type="protein sequence ID" value="RAK70462.1"/>
    <property type="molecule type" value="Genomic_DNA"/>
</dbReference>
<gene>
    <name evidence="3" type="ORF">DLM85_06410</name>
</gene>
<dbReference type="Pfam" id="PF13478">
    <property type="entry name" value="XdhC_C"/>
    <property type="match status" value="1"/>
</dbReference>
<evidence type="ECO:0000259" key="2">
    <source>
        <dbReference type="Pfam" id="PF13478"/>
    </source>
</evidence>
<evidence type="ECO:0000259" key="1">
    <source>
        <dbReference type="Pfam" id="PF02625"/>
    </source>
</evidence>
<dbReference type="AlphaFoldDB" id="A0A328BT50"/>
<dbReference type="InterPro" id="IPR052698">
    <property type="entry name" value="MoCofactor_Util/Proc"/>
</dbReference>
<keyword evidence="4" id="KW-1185">Reference proteome</keyword>
<dbReference type="Pfam" id="PF02625">
    <property type="entry name" value="XdhC_CoxI"/>
    <property type="match status" value="1"/>
</dbReference>
<reference evidence="4" key="1">
    <citation type="submission" date="2018-05" db="EMBL/GenBank/DDBJ databases">
        <authorList>
            <person name="Nie L."/>
        </authorList>
    </citation>
    <scope>NUCLEOTIDE SEQUENCE [LARGE SCALE GENOMIC DNA]</scope>
    <source>
        <strain evidence="4">NL</strain>
    </source>
</reference>
<sequence>MGPGPVPAATIANIQYCHSQKGSFAAIRRRWAAPLAPNKIGAGGLITSRRRGAYCLLTPRPPPPGRFLFCRFSMTELQRLLAAYDDYRAAGRACALATVVEVEGSAYRRPGARMLVTDDGQLTGAISGGCLEGDARQRARQALQRRQPALVTYDTSDEDDPRHGLGPGCQGVVRILLEPLDFEDADNPLELLRGFARHPEPAVLATVFRCAAGQAVADLGQRLLLMPGGQVRGSALDNLALTAQLRADANQALAQDQSLIREYPAAPGSTVRVFLEVLRPPLRLAVYGAGNDAQPLVRLAAGLGWHVTVVDGRPRQAAAERFPEAADVRVVTLGEVPALPLTADYAVLLTHNYAYDLAVLQRLLGAPTSYIGLLGPRQKAARLLEELREEVPDAETRLAGRLYSPIGLNLGAETPEEIALSIVAEIQAVRQGRPGGMLTHSQDPIHARPTHVAAPDSAAETGGGKPRYRHVVVTEPSCGI</sequence>
<feature type="domain" description="XdhC Rossmann" evidence="2">
    <location>
        <begin position="284"/>
        <end position="426"/>
    </location>
</feature>
<accession>A0A328BT50</accession>
<protein>
    <submittedName>
        <fullName evidence="3">XdhC/CoxI family protein</fullName>
    </submittedName>
</protein>
<dbReference type="InterPro" id="IPR036291">
    <property type="entry name" value="NAD(P)-bd_dom_sf"/>
</dbReference>
<dbReference type="PANTHER" id="PTHR30388:SF6">
    <property type="entry name" value="XANTHINE DEHYDROGENASE SUBUNIT A-RELATED"/>
    <property type="match status" value="1"/>
</dbReference>
<dbReference type="InterPro" id="IPR027051">
    <property type="entry name" value="XdhC_Rossmann_dom"/>
</dbReference>